<evidence type="ECO:0000256" key="1">
    <source>
        <dbReference type="ARBA" id="ARBA00001913"/>
    </source>
</evidence>
<evidence type="ECO:0000256" key="4">
    <source>
        <dbReference type="ARBA" id="ARBA00022553"/>
    </source>
</evidence>
<feature type="transmembrane region" description="Helical" evidence="16">
    <location>
        <begin position="95"/>
        <end position="117"/>
    </location>
</feature>
<keyword evidence="9" id="KW-0442">Lipid degradation</keyword>
<evidence type="ECO:0000256" key="5">
    <source>
        <dbReference type="ARBA" id="ARBA00022692"/>
    </source>
</evidence>
<evidence type="ECO:0000256" key="15">
    <source>
        <dbReference type="SAM" id="MobiDB-lite"/>
    </source>
</evidence>
<name>A0A7S3VLT7_DUNTE</name>
<dbReference type="GO" id="GO:0005886">
    <property type="term" value="C:plasma membrane"/>
    <property type="evidence" value="ECO:0007669"/>
    <property type="project" value="UniProtKB-SubCell"/>
</dbReference>
<evidence type="ECO:0000256" key="12">
    <source>
        <dbReference type="ARBA" id="ARBA00023136"/>
    </source>
</evidence>
<feature type="transmembrane region" description="Helical" evidence="16">
    <location>
        <begin position="57"/>
        <end position="75"/>
    </location>
</feature>
<keyword evidence="10 16" id="KW-1133">Transmembrane helix</keyword>
<evidence type="ECO:0000256" key="14">
    <source>
        <dbReference type="ARBA" id="ARBA00026104"/>
    </source>
</evidence>
<proteinExistence type="predicted"/>
<dbReference type="InterPro" id="IPR029058">
    <property type="entry name" value="AB_hydrolase_fold"/>
</dbReference>
<keyword evidence="12 16" id="KW-0472">Membrane</keyword>
<gene>
    <name evidence="18" type="ORF">DTER00134_LOCUS8943</name>
</gene>
<feature type="region of interest" description="Disordered" evidence="15">
    <location>
        <begin position="916"/>
        <end position="936"/>
    </location>
</feature>
<dbReference type="AlphaFoldDB" id="A0A7S3VLT7"/>
<dbReference type="SUPFAM" id="SSF53474">
    <property type="entry name" value="alpha/beta-Hydrolases"/>
    <property type="match status" value="1"/>
</dbReference>
<dbReference type="Gene3D" id="3.40.50.1820">
    <property type="entry name" value="alpha/beta hydrolase"/>
    <property type="match status" value="1"/>
</dbReference>
<dbReference type="EMBL" id="HBIP01015390">
    <property type="protein sequence ID" value="CAE0493870.1"/>
    <property type="molecule type" value="Transcribed_RNA"/>
</dbReference>
<dbReference type="GO" id="GO:0046872">
    <property type="term" value="F:metal ion binding"/>
    <property type="evidence" value="ECO:0007669"/>
    <property type="project" value="UniProtKB-KW"/>
</dbReference>
<keyword evidence="3" id="KW-1003">Cell membrane</keyword>
<accession>A0A7S3VLT7</accession>
<evidence type="ECO:0000256" key="6">
    <source>
        <dbReference type="ARBA" id="ARBA00022723"/>
    </source>
</evidence>
<dbReference type="InterPro" id="IPR052214">
    <property type="entry name" value="DAG_Lipase-Related"/>
</dbReference>
<dbReference type="PANTHER" id="PTHR45792">
    <property type="entry name" value="DIACYLGLYCEROL LIPASE HOMOLOG-RELATED"/>
    <property type="match status" value="1"/>
</dbReference>
<organism evidence="18">
    <name type="scientific">Dunaliella tertiolecta</name>
    <name type="common">Green alga</name>
    <dbReference type="NCBI Taxonomy" id="3047"/>
    <lineage>
        <taxon>Eukaryota</taxon>
        <taxon>Viridiplantae</taxon>
        <taxon>Chlorophyta</taxon>
        <taxon>core chlorophytes</taxon>
        <taxon>Chlorophyceae</taxon>
        <taxon>CS clade</taxon>
        <taxon>Chlamydomonadales</taxon>
        <taxon>Dunaliellaceae</taxon>
        <taxon>Dunaliella</taxon>
    </lineage>
</organism>
<feature type="compositionally biased region" description="Basic and acidic residues" evidence="15">
    <location>
        <begin position="326"/>
        <end position="338"/>
    </location>
</feature>
<comment type="cofactor">
    <cofactor evidence="1">
        <name>Ca(2+)</name>
        <dbReference type="ChEBI" id="CHEBI:29108"/>
    </cofactor>
</comment>
<keyword evidence="8" id="KW-0106">Calcium</keyword>
<dbReference type="EC" id="3.1.1.116" evidence="14"/>
<keyword evidence="11" id="KW-0443">Lipid metabolism</keyword>
<evidence type="ECO:0000256" key="11">
    <source>
        <dbReference type="ARBA" id="ARBA00023098"/>
    </source>
</evidence>
<feature type="region of interest" description="Disordered" evidence="15">
    <location>
        <begin position="415"/>
        <end position="439"/>
    </location>
</feature>
<evidence type="ECO:0000256" key="3">
    <source>
        <dbReference type="ARBA" id="ARBA00022475"/>
    </source>
</evidence>
<evidence type="ECO:0000256" key="2">
    <source>
        <dbReference type="ARBA" id="ARBA00004651"/>
    </source>
</evidence>
<feature type="transmembrane region" description="Helical" evidence="16">
    <location>
        <begin position="18"/>
        <end position="37"/>
    </location>
</feature>
<feature type="region of interest" description="Disordered" evidence="15">
    <location>
        <begin position="300"/>
        <end position="371"/>
    </location>
</feature>
<evidence type="ECO:0000256" key="7">
    <source>
        <dbReference type="ARBA" id="ARBA00022801"/>
    </source>
</evidence>
<feature type="domain" description="Fungal lipase-type" evidence="17">
    <location>
        <begin position="578"/>
        <end position="743"/>
    </location>
</feature>
<evidence type="ECO:0000259" key="17">
    <source>
        <dbReference type="Pfam" id="PF01764"/>
    </source>
</evidence>
<dbReference type="PANTHER" id="PTHR45792:SF8">
    <property type="entry name" value="DIACYLGLYCEROL LIPASE-ALPHA"/>
    <property type="match status" value="1"/>
</dbReference>
<dbReference type="GO" id="GO:0016298">
    <property type="term" value="F:lipase activity"/>
    <property type="evidence" value="ECO:0007669"/>
    <property type="project" value="TreeGrafter"/>
</dbReference>
<comment type="subcellular location">
    <subcellularLocation>
        <location evidence="2">Cell membrane</location>
        <topology evidence="2">Multi-pass membrane protein</topology>
    </subcellularLocation>
</comment>
<keyword evidence="6" id="KW-0479">Metal-binding</keyword>
<keyword evidence="5 16" id="KW-0812">Transmembrane</keyword>
<evidence type="ECO:0000256" key="16">
    <source>
        <dbReference type="SAM" id="Phobius"/>
    </source>
</evidence>
<reference evidence="18" key="1">
    <citation type="submission" date="2021-01" db="EMBL/GenBank/DDBJ databases">
        <authorList>
            <person name="Corre E."/>
            <person name="Pelletier E."/>
            <person name="Niang G."/>
            <person name="Scheremetjew M."/>
            <person name="Finn R."/>
            <person name="Kale V."/>
            <person name="Holt S."/>
            <person name="Cochrane G."/>
            <person name="Meng A."/>
            <person name="Brown T."/>
            <person name="Cohen L."/>
        </authorList>
    </citation>
    <scope>NUCLEOTIDE SEQUENCE</scope>
    <source>
        <strain evidence="18">CCMP1320</strain>
    </source>
</reference>
<sequence length="995" mass="107129">MPAVYALGRRWHLSSDDLVVPGAFGSIFFATWTGLLAAAEGKIEEGSFCPTSAFTRYVSALLAFSAVSCVLHALLAWQSNLGSMLDEAKRRWVPWLLYFIAVIYGGMLGLIIWGSVLMADSQHTTGSSGCSSSGQWTAISRTIVYGSWAAIGMVFLAVLFIFNTFPSHSSPSAWVWRCTCLLCMCCSLDGTSTMSNGLQPKRDKQGMSTKAADCEEGGECPSSPIAGARLGGLSPHEQLGLTCHALFSHETLTVSDYVFGLVLLGTKHRLRREANIGPGPVNVGEEGGIAASLLMGELPDVSAPAPPSPLAQVQQTKANGAVHPVHGLDDDHGCRKEQVQGAQRGQSDRQGHSPGSAAQAAQPEPLVLSPPHANHAALGLAMSAEGDRSALTVAADGCGREEGCGVLPQAQQQQQQQHLQQQSEGLQEPQAQQQQQQQQRAEATAFHCDLQGSQEHEVPAWVLEAAARYKMHALGTFGWPMYTFVHRGSISKGLCSLLCGRGCHSCRLAHAASRTLPRMLCGGWWKCMGLRRRLNLEAVTRFTGLHDEDVVMICDSNQVAGLLPYTVAVDHKHQEVILAIRGSFSMADVLTDTFWQPVDMTEVLRSSGMCLPPPSPVHMSRASEHSNIEEALACHEGILMCSIAIKNHLEQYQVLHAAFEKGRKEGQQQQGSTSDYKLIITGHSLGAGVAAVLGLLLLPSYPGLRVWAHAPPGGTLSPKAAKMTTEFCTSIVHAKDMVPRLTTSNLQLMLKDMMMVGALCKRSKTEVLLRSMLGKRWTEDELFHASWDDVPPGVKGMLHDYQKALEDSQDNLPPEWELSGKFVPPGQIVFLEDFRGPKPDATLKQAVQPSCKGQASMEHSTVRTNALYSLESVPSIQAAGSTSVPLFQAANGSSTDPPIPAAAAAAATTTTAIASTAADGPTGSSRRWAAQGAPSMSQAMSRQQYMRQYQRRYAVRFVPAHTIVEGGLMVALSMFEDHMPDKQLKSLKSCKPGTS</sequence>
<protein>
    <recommendedName>
        <fullName evidence="14">sn-1-specific diacylglycerol lipase</fullName>
        <ecNumber evidence="14">3.1.1.116</ecNumber>
    </recommendedName>
</protein>
<keyword evidence="7" id="KW-0378">Hydrolase</keyword>
<evidence type="ECO:0000256" key="13">
    <source>
        <dbReference type="ARBA" id="ARBA00024531"/>
    </source>
</evidence>
<evidence type="ECO:0000313" key="18">
    <source>
        <dbReference type="EMBL" id="CAE0493870.1"/>
    </source>
</evidence>
<keyword evidence="4" id="KW-0597">Phosphoprotein</keyword>
<dbReference type="Pfam" id="PF01764">
    <property type="entry name" value="Lipase_3"/>
    <property type="match status" value="1"/>
</dbReference>
<dbReference type="InterPro" id="IPR002921">
    <property type="entry name" value="Fungal_lipase-type"/>
</dbReference>
<evidence type="ECO:0000256" key="8">
    <source>
        <dbReference type="ARBA" id="ARBA00022837"/>
    </source>
</evidence>
<evidence type="ECO:0000256" key="10">
    <source>
        <dbReference type="ARBA" id="ARBA00022989"/>
    </source>
</evidence>
<evidence type="ECO:0000256" key="9">
    <source>
        <dbReference type="ARBA" id="ARBA00022963"/>
    </source>
</evidence>
<feature type="transmembrane region" description="Helical" evidence="16">
    <location>
        <begin position="138"/>
        <end position="162"/>
    </location>
</feature>
<comment type="catalytic activity">
    <reaction evidence="13">
        <text>a 1,2-diacyl-sn-glycerol + H2O = a 2-acylglycerol + a fatty acid + H(+)</text>
        <dbReference type="Rhea" id="RHEA:33275"/>
        <dbReference type="ChEBI" id="CHEBI:15377"/>
        <dbReference type="ChEBI" id="CHEBI:15378"/>
        <dbReference type="ChEBI" id="CHEBI:17389"/>
        <dbReference type="ChEBI" id="CHEBI:17815"/>
        <dbReference type="ChEBI" id="CHEBI:28868"/>
        <dbReference type="EC" id="3.1.1.116"/>
    </reaction>
    <physiologicalReaction direction="left-to-right" evidence="13">
        <dbReference type="Rhea" id="RHEA:33276"/>
    </physiologicalReaction>
</comment>
<dbReference type="GO" id="GO:0016042">
    <property type="term" value="P:lipid catabolic process"/>
    <property type="evidence" value="ECO:0007669"/>
    <property type="project" value="UniProtKB-KW"/>
</dbReference>